<dbReference type="EMBL" id="BEHY01000009">
    <property type="protein sequence ID" value="GBD08416.1"/>
    <property type="molecule type" value="Genomic_DNA"/>
</dbReference>
<comment type="caution">
    <text evidence="2">The sequence shown here is derived from an EMBL/GenBank/DDBJ whole genome shotgun (WGS) entry which is preliminary data.</text>
</comment>
<feature type="transmembrane region" description="Helical" evidence="1">
    <location>
        <begin position="194"/>
        <end position="213"/>
    </location>
</feature>
<dbReference type="AlphaFoldDB" id="A0A2H5Y4Q4"/>
<reference evidence="3" key="1">
    <citation type="submission" date="2017-09" db="EMBL/GenBank/DDBJ databases">
        <title>Metaegenomics of thermophilic ammonia-oxidizing enrichment culture.</title>
        <authorList>
            <person name="Kato S."/>
            <person name="Suzuki K."/>
        </authorList>
    </citation>
    <scope>NUCLEOTIDE SEQUENCE [LARGE SCALE GENOMIC DNA]</scope>
</reference>
<sequence length="220" mass="24992">MLSRVLSAVIILSLPVVLLLLNVRLLMNDWFIRLEYARPDFPPDLYGMSSEERLELALTGLRSVTRPPGARILREIRFADGRPAFNEREIRHMQDVYVLQGAAFRVGLILALALIGAWACLWFSPATRPLAWQSLNWGGLLTLGLVLGILSGFLLSFDAAFTLFHRVFFEGDTWLFLPTDTLIRLYPEKFWFDAAVWIGGLTLLEAIALILLARWRLSFS</sequence>
<dbReference type="InterPro" id="IPR010178">
    <property type="entry name" value="Lit"/>
</dbReference>
<keyword evidence="1" id="KW-0472">Membrane</keyword>
<accession>A0A2H5Y4Q4</accession>
<keyword evidence="1" id="KW-1133">Transmembrane helix</keyword>
<evidence type="ECO:0000256" key="1">
    <source>
        <dbReference type="SAM" id="Phobius"/>
    </source>
</evidence>
<gene>
    <name evidence="2" type="ORF">HRbin22_00656</name>
</gene>
<name>A0A2H5Y4Q4_9CHLR</name>
<feature type="transmembrane region" description="Helical" evidence="1">
    <location>
        <begin position="5"/>
        <end position="27"/>
    </location>
</feature>
<dbReference type="NCBIfam" id="TIGR01906">
    <property type="entry name" value="integ_TIGR01906"/>
    <property type="match status" value="1"/>
</dbReference>
<evidence type="ECO:0000313" key="3">
    <source>
        <dbReference type="Proteomes" id="UP000236642"/>
    </source>
</evidence>
<dbReference type="Pfam" id="PF07314">
    <property type="entry name" value="Lit"/>
    <property type="match status" value="1"/>
</dbReference>
<feature type="transmembrane region" description="Helical" evidence="1">
    <location>
        <begin position="135"/>
        <end position="157"/>
    </location>
</feature>
<protein>
    <recommendedName>
        <fullName evidence="4">TIGR01906 family membrane protein</fullName>
    </recommendedName>
</protein>
<feature type="transmembrane region" description="Helical" evidence="1">
    <location>
        <begin position="102"/>
        <end position="123"/>
    </location>
</feature>
<proteinExistence type="predicted"/>
<dbReference type="Proteomes" id="UP000236642">
    <property type="component" value="Unassembled WGS sequence"/>
</dbReference>
<evidence type="ECO:0000313" key="2">
    <source>
        <dbReference type="EMBL" id="GBD08416.1"/>
    </source>
</evidence>
<keyword evidence="1" id="KW-0812">Transmembrane</keyword>
<organism evidence="2 3">
    <name type="scientific">Candidatus Thermoflexus japonica</name>
    <dbReference type="NCBI Taxonomy" id="2035417"/>
    <lineage>
        <taxon>Bacteria</taxon>
        <taxon>Bacillati</taxon>
        <taxon>Chloroflexota</taxon>
        <taxon>Thermoflexia</taxon>
        <taxon>Thermoflexales</taxon>
        <taxon>Thermoflexaceae</taxon>
        <taxon>Thermoflexus</taxon>
    </lineage>
</organism>
<evidence type="ECO:0008006" key="4">
    <source>
        <dbReference type="Google" id="ProtNLM"/>
    </source>
</evidence>